<protein>
    <submittedName>
        <fullName evidence="2">Hemolysin</fullName>
    </submittedName>
</protein>
<feature type="domain" description="Hedgehog/Intein (Hint)" evidence="1">
    <location>
        <begin position="31"/>
        <end position="177"/>
    </location>
</feature>
<dbReference type="AlphaFoldDB" id="A0A3R7NWX5"/>
<evidence type="ECO:0000259" key="1">
    <source>
        <dbReference type="Pfam" id="PF13403"/>
    </source>
</evidence>
<dbReference type="InterPro" id="IPR028992">
    <property type="entry name" value="Hedgehog/Intein_dom"/>
</dbReference>
<sequence>MGGRTGANAGKGWIDNVRIDAHITDAVSPIPCFTSGTLIETNQGNKPVEELQPGDMIATLDDGYQPIRWIGSTKRDAVDLAHNPKLLPIRIPAGALGNGLPKRDLMVSRQHRVLVRSKIAQRMFGAEEILIPANKLVGMSGIEIAGDVEDVTYFHILFDKHQVIFSEDAPTESLFTGPVALQSVPPEARKEIETLFPQITEPDFIAEPARLIPEKGKQIKQLVERHGKHGLPMLNG</sequence>
<evidence type="ECO:0000313" key="3">
    <source>
        <dbReference type="Proteomes" id="UP000238137"/>
    </source>
</evidence>
<proteinExistence type="predicted"/>
<organism evidence="2 3">
    <name type="scientific">Paracoccus methylarcula</name>
    <dbReference type="NCBI Taxonomy" id="72022"/>
    <lineage>
        <taxon>Bacteria</taxon>
        <taxon>Pseudomonadati</taxon>
        <taxon>Pseudomonadota</taxon>
        <taxon>Alphaproteobacteria</taxon>
        <taxon>Rhodobacterales</taxon>
        <taxon>Paracoccaceae</taxon>
        <taxon>Paracoccus</taxon>
    </lineage>
</organism>
<name>A0A3R7NWX5_9RHOB</name>
<evidence type="ECO:0000313" key="2">
    <source>
        <dbReference type="EMBL" id="RNF33879.1"/>
    </source>
</evidence>
<dbReference type="Pfam" id="PF13403">
    <property type="entry name" value="Hint_2"/>
    <property type="match status" value="1"/>
</dbReference>
<dbReference type="Proteomes" id="UP000238137">
    <property type="component" value="Unassembled WGS sequence"/>
</dbReference>
<dbReference type="EMBL" id="PXNQ02000008">
    <property type="protein sequence ID" value="RNF33879.1"/>
    <property type="molecule type" value="Genomic_DNA"/>
</dbReference>
<dbReference type="Gene3D" id="2.170.16.10">
    <property type="entry name" value="Hedgehog/Intein (Hint) domain"/>
    <property type="match status" value="1"/>
</dbReference>
<gene>
    <name evidence="2" type="ORF">A7A09_013200</name>
</gene>
<comment type="caution">
    <text evidence="2">The sequence shown here is derived from an EMBL/GenBank/DDBJ whole genome shotgun (WGS) entry which is preliminary data.</text>
</comment>
<dbReference type="OrthoDB" id="6305173at2"/>
<reference evidence="2" key="1">
    <citation type="submission" date="2018-05" db="EMBL/GenBank/DDBJ databases">
        <title>Reclassification of Methylarcula marina and Methylarcula terricola as Paracoccus methylarcula sp.nov., comb.nov. and Paracoccus terricola comb.nov.</title>
        <authorList>
            <person name="Shmareva M.N."/>
            <person name="Doronina N.V."/>
            <person name="Vasilenko O.V."/>
            <person name="Tarlachkov S.V."/>
            <person name="Trotsenko Y.A."/>
        </authorList>
    </citation>
    <scope>NUCLEOTIDE SEQUENCE [LARGE SCALE GENOMIC DNA]</scope>
    <source>
        <strain evidence="2">VKM B-2159</strain>
    </source>
</reference>
<keyword evidence="3" id="KW-1185">Reference proteome</keyword>
<dbReference type="SUPFAM" id="SSF51294">
    <property type="entry name" value="Hedgehog/intein (Hint) domain"/>
    <property type="match status" value="1"/>
</dbReference>
<accession>A0A3R7NWX5</accession>
<dbReference type="InterPro" id="IPR036844">
    <property type="entry name" value="Hint_dom_sf"/>
</dbReference>